<keyword evidence="2" id="KW-1185">Reference proteome</keyword>
<sequence length="241" mass="27772">MCSVHVVCSGNPPFKKLLIKVHMLSKCSGAIFTDMTEVDDNYCCSNKCLLKFDDEFKTRLKTELSQLQRFEKHIYLFAMISIDENKIYATKIVKSSKYFQYAVKHYGVTRSVCKNAFVILHDTTPSLLRTLCMKMTMGHVIPTDNRGKHSNQMTISDETKVAIKEHFFGILKSPTIFKCAKKNLGQPNISQLWISFKQKHGHISRSTYTKYIQSFLTPEIISNFMCANQAKQILQYINKNK</sequence>
<dbReference type="OrthoDB" id="6591761at2759"/>
<dbReference type="Proteomes" id="UP000478052">
    <property type="component" value="Unassembled WGS sequence"/>
</dbReference>
<comment type="caution">
    <text evidence="1">The sequence shown here is derived from an EMBL/GenBank/DDBJ whole genome shotgun (WGS) entry which is preliminary data.</text>
</comment>
<name>A0A6G0Y1V9_APHCR</name>
<proteinExistence type="predicted"/>
<evidence type="ECO:0000313" key="1">
    <source>
        <dbReference type="EMBL" id="KAF0747754.1"/>
    </source>
</evidence>
<organism evidence="1 2">
    <name type="scientific">Aphis craccivora</name>
    <name type="common">Cowpea aphid</name>
    <dbReference type="NCBI Taxonomy" id="307492"/>
    <lineage>
        <taxon>Eukaryota</taxon>
        <taxon>Metazoa</taxon>
        <taxon>Ecdysozoa</taxon>
        <taxon>Arthropoda</taxon>
        <taxon>Hexapoda</taxon>
        <taxon>Insecta</taxon>
        <taxon>Pterygota</taxon>
        <taxon>Neoptera</taxon>
        <taxon>Paraneoptera</taxon>
        <taxon>Hemiptera</taxon>
        <taxon>Sternorrhyncha</taxon>
        <taxon>Aphidomorpha</taxon>
        <taxon>Aphidoidea</taxon>
        <taxon>Aphididae</taxon>
        <taxon>Aphidini</taxon>
        <taxon>Aphis</taxon>
        <taxon>Aphis</taxon>
    </lineage>
</organism>
<gene>
    <name evidence="1" type="ORF">FWK35_00018938</name>
</gene>
<protein>
    <submittedName>
        <fullName evidence="1">Uncharacterized protein</fullName>
    </submittedName>
</protein>
<dbReference type="AlphaFoldDB" id="A0A6G0Y1V9"/>
<reference evidence="1 2" key="1">
    <citation type="submission" date="2019-08" db="EMBL/GenBank/DDBJ databases">
        <title>Whole genome of Aphis craccivora.</title>
        <authorList>
            <person name="Voronova N.V."/>
            <person name="Shulinski R.S."/>
            <person name="Bandarenka Y.V."/>
            <person name="Zhorov D.G."/>
            <person name="Warner D."/>
        </authorList>
    </citation>
    <scope>NUCLEOTIDE SEQUENCE [LARGE SCALE GENOMIC DNA]</scope>
    <source>
        <strain evidence="1">180601</strain>
        <tissue evidence="1">Whole Body</tissue>
    </source>
</reference>
<evidence type="ECO:0000313" key="2">
    <source>
        <dbReference type="Proteomes" id="UP000478052"/>
    </source>
</evidence>
<dbReference type="EMBL" id="VUJU01006727">
    <property type="protein sequence ID" value="KAF0747754.1"/>
    <property type="molecule type" value="Genomic_DNA"/>
</dbReference>
<accession>A0A6G0Y1V9</accession>